<dbReference type="RefSeq" id="WP_120720580.1">
    <property type="nucleotide sequence ID" value="NZ_CP032698.1"/>
</dbReference>
<dbReference type="KEGG" id="shun:DWB77_01606"/>
<dbReference type="PANTHER" id="PTHR32305">
    <property type="match status" value="1"/>
</dbReference>
<feature type="region of interest" description="Disordered" evidence="1">
    <location>
        <begin position="1059"/>
        <end position="1095"/>
    </location>
</feature>
<feature type="domain" description="Hint" evidence="2">
    <location>
        <begin position="2146"/>
        <end position="2251"/>
    </location>
</feature>
<dbReference type="EC" id="3.1.-.-" evidence="3"/>
<dbReference type="InterPro" id="IPR003587">
    <property type="entry name" value="Hint_dom_N"/>
</dbReference>
<feature type="compositionally biased region" description="Polar residues" evidence="1">
    <location>
        <begin position="1072"/>
        <end position="1095"/>
    </location>
</feature>
<dbReference type="GO" id="GO:0016787">
    <property type="term" value="F:hydrolase activity"/>
    <property type="evidence" value="ECO:0007669"/>
    <property type="project" value="UniProtKB-KW"/>
</dbReference>
<dbReference type="InterPro" id="IPR006530">
    <property type="entry name" value="YD"/>
</dbReference>
<feature type="region of interest" description="Disordered" evidence="1">
    <location>
        <begin position="1687"/>
        <end position="1731"/>
    </location>
</feature>
<keyword evidence="3" id="KW-0378">Hydrolase</keyword>
<dbReference type="SUPFAM" id="SSF51294">
    <property type="entry name" value="Hedgehog/intein (Hint) domain"/>
    <property type="match status" value="1"/>
</dbReference>
<evidence type="ECO:0000256" key="1">
    <source>
        <dbReference type="SAM" id="MobiDB-lite"/>
    </source>
</evidence>
<feature type="compositionally biased region" description="Polar residues" evidence="1">
    <location>
        <begin position="70"/>
        <end position="86"/>
    </location>
</feature>
<feature type="compositionally biased region" description="Polar residues" evidence="1">
    <location>
        <begin position="2340"/>
        <end position="2357"/>
    </location>
</feature>
<dbReference type="InterPro" id="IPR022385">
    <property type="entry name" value="Rhs_assc_core"/>
</dbReference>
<protein>
    <submittedName>
        <fullName evidence="3">tRNA nuclease WapA</fullName>
        <ecNumber evidence="3">3.1.-.-</ecNumber>
    </submittedName>
</protein>
<dbReference type="InterPro" id="IPR036844">
    <property type="entry name" value="Hint_dom_sf"/>
</dbReference>
<dbReference type="InterPro" id="IPR050708">
    <property type="entry name" value="T6SS_VgrG/RHS"/>
</dbReference>
<feature type="compositionally biased region" description="Polar residues" evidence="1">
    <location>
        <begin position="2139"/>
        <end position="2151"/>
    </location>
</feature>
<dbReference type="PANTHER" id="PTHR32305:SF17">
    <property type="entry name" value="TRNA NUCLEASE WAPA"/>
    <property type="match status" value="1"/>
</dbReference>
<dbReference type="Proteomes" id="UP000271554">
    <property type="component" value="Chromosome"/>
</dbReference>
<reference evidence="3 4" key="1">
    <citation type="submission" date="2018-10" db="EMBL/GenBank/DDBJ databases">
        <title>Relationship between Morphology and Antimicrobial Activity in Streptomyces.</title>
        <authorList>
            <person name="Kang H.J."/>
            <person name="Kim S.B."/>
        </authorList>
    </citation>
    <scope>NUCLEOTIDE SEQUENCE [LARGE SCALE GENOMIC DNA]</scope>
    <source>
        <strain evidence="3 4">BH38</strain>
    </source>
</reference>
<feature type="compositionally biased region" description="Polar residues" evidence="1">
    <location>
        <begin position="1717"/>
        <end position="1731"/>
    </location>
</feature>
<evidence type="ECO:0000313" key="4">
    <source>
        <dbReference type="Proteomes" id="UP000271554"/>
    </source>
</evidence>
<feature type="compositionally biased region" description="Basic and acidic residues" evidence="1">
    <location>
        <begin position="2123"/>
        <end position="2137"/>
    </location>
</feature>
<feature type="region of interest" description="Disordered" evidence="1">
    <location>
        <begin position="1276"/>
        <end position="1300"/>
    </location>
</feature>
<dbReference type="Pfam" id="PF07591">
    <property type="entry name" value="PT-HINT"/>
    <property type="match status" value="1"/>
</dbReference>
<dbReference type="CDD" id="cd00081">
    <property type="entry name" value="Hint"/>
    <property type="match status" value="1"/>
</dbReference>
<dbReference type="Gene3D" id="2.170.16.10">
    <property type="entry name" value="Hedgehog/Intein (Hint) domain"/>
    <property type="match status" value="1"/>
</dbReference>
<keyword evidence="4" id="KW-1185">Reference proteome</keyword>
<feature type="region of interest" description="Disordered" evidence="1">
    <location>
        <begin position="2334"/>
        <end position="2359"/>
    </location>
</feature>
<dbReference type="EMBL" id="CP032698">
    <property type="protein sequence ID" value="AYG79491.1"/>
    <property type="molecule type" value="Genomic_DNA"/>
</dbReference>
<dbReference type="NCBIfam" id="TIGR01643">
    <property type="entry name" value="YD_repeat_2x"/>
    <property type="match status" value="1"/>
</dbReference>
<accession>A0A387HA05</accession>
<feature type="region of interest" description="Disordered" evidence="1">
    <location>
        <begin position="34"/>
        <end position="106"/>
    </location>
</feature>
<dbReference type="Pfam" id="PF05593">
    <property type="entry name" value="RHS_repeat"/>
    <property type="match status" value="1"/>
</dbReference>
<gene>
    <name evidence="3" type="primary">wapA_7</name>
    <name evidence="3" type="ORF">DWB77_01606</name>
</gene>
<name>A0A387HA05_9ACTN</name>
<evidence type="ECO:0000259" key="2">
    <source>
        <dbReference type="SMART" id="SM00306"/>
    </source>
</evidence>
<dbReference type="NCBIfam" id="TIGR03696">
    <property type="entry name" value="Rhs_assc_core"/>
    <property type="match status" value="1"/>
</dbReference>
<feature type="region of interest" description="Disordered" evidence="1">
    <location>
        <begin position="2193"/>
        <end position="2223"/>
    </location>
</feature>
<proteinExistence type="predicted"/>
<dbReference type="Gene3D" id="2.180.10.10">
    <property type="entry name" value="RHS repeat-associated core"/>
    <property type="match status" value="2"/>
</dbReference>
<dbReference type="InterPro" id="IPR031325">
    <property type="entry name" value="RHS_repeat"/>
</dbReference>
<feature type="region of interest" description="Disordered" evidence="1">
    <location>
        <begin position="2107"/>
        <end position="2154"/>
    </location>
</feature>
<sequence length="2419" mass="255616">MRSNAGRSRIAVVAALSVLFAGLGLPVVEAKEAPPKIWTPPNTSLPETQPVKGSSLKPRADKPAAVSGWTPPSTTNMPSGAVTATLTDPPAAGRSGETTPTAQVGSLPVWIAPEHSPNRARGNATDAPAKADDAKLRVEVADAGKAVATGVSGPLVSLTDSGSGPAPGNVRVALDISAWAKTAGANWGDRARVVQLPACALASPQAPGCRKRTPVTSHRDASGRLTANVDVPFSMARGTTKSPMATSLSAPQSVVLAVEPGPSGSTGDYKASPLNPSASWQAGANAGNFTYGYTVEVPSAIAGPAPSISLGYDSSSVDGKTASTNAQASWIGDGWDYQPGSISRTYKSCDDAGVKDSGDECWGGDLLNLSLAGHAGQLVRDDKSCEWHLQGEDGTKVERLTGQANGAWKGEGFKVTTTDGTQFYFGANHLPGGDGSDPAANSVSTVPVYWPGDADKCLGAESPAKNSWSQMGWQWNLDYVVDAHQNLISYRYAQEDNYYGKGGGQNNGNGTPTLYQRGSYPTWVGYGQRLPDQIKEKGTGKPAAQVWFRTKERCVAGGSVTCDPAQRTKANKTYWPDSPLDQSCDKSGQCLTLSPTFWTTKQLTQIDTEVLEGSSYRPVDSFALTQSFQDPNDGTSPSLWLDSIRRTGSNGKTAVPLPPVSFTPVEIANRVDGNVVRPDGTEASAPDYKRPRIQTITTETGGKINVIYRPAECSRTRKAMPSAADSNTMACMPVRWYLPGQSYPDPVDDWFNKIVVQSVTEQDTFATATPKVTDYEYGGGIAWHRNDSELTDAKTRTWDQFRGYATVTTRTGNGNLTEAPRTKTVSTYLRGMDGDVLANGSKRSVAVTVIPPGGTAKTQTITDDNVLSGFVRQTQTYDRDGGDLIGSEITTPWLGTVTATRAQSGGMPDITARAVNTSKVTTYSKLAGGDWRTAERTSTYDDTLAVRPVEVDDKSDLAHPEQRLCTAFTYAAGPGGAVTARASRTLTLSEACGETPTAANTVADTHSYFDNKPLGESGATGDQTGTDILERYGADGKPVYRKNAVAAFDAYGRVISTTDPTRTDAGHPDGATTRTEYSPSTGALPNQITHTNPLGWKSSTTLDIGRALPLKQTDENGHVAEQDYDALGRVVAVWQPGADRSAKAAPTRKFSYAMNGTNAPSSVLSQALTSTAPTYSSTFTLYDGLGRIRQTQAIPPSGAFGRTITDALFDSHGWQTKTSAAYYNNEAGPAGQLFLPNGGVNPDSKIPAQTVQVYDGLGRTTDTVFQSYGIEQWRSKTSYPGADETRSTPPRGGYASASITDGNGQTVALRQYQSNTPTGAYDETTYGYNAQGKELWRKDSAGNQWTFTYDLLGRVVKSTDPDSGTATTVYDDTKNLVTATDARGKSATTVVDLLGRTTATYEGTTTDPAKQVDAFTYDTLALGKPTSSTRFVGGAAGDAYVSQVTGYDGGYRPLGSKITIPAVEKGLANTYETSNTYDALGHLQTTKLPPVAGMAAETLTYAVDSGGNMTMLVGKTGLTVTPYVVDLRYDPYGRAIRTTVGPTGAQIVSTQDYDNSTGRVIRSTLDKQTAPNASVDVSDYTYNPLGQVTSVRDAQDGVASDLQCFTHDYLGRLTQAWTDTGTQTTAAQPSVRGIGTCANTDGPAVDAKGKPSVGGPAPYWQKYTYDKLGNRKQLVKKDVTGDASKDVTVDQTFGAGPNTPSSDPKTGGGTGGPHALMSSTETGPSGTQVTSYSYDAGGNTTSITSTPGTKALTWNGQGKLDKITGTGESAGTSYLYDTGGNQLIRRDPGKTTLSLGPDQLTLDTASGKVTDVRTYAAPGGLSVTRTIADGKSTLAYQSADPHGTNGVQLNAYDLSQVRRPTDPFGNERGTQPTDGAWAGDKGFVGGTKEKATGLTLLGAREYDPKTARFISPDPIVDAGDPQQWNAYAYANNSPVNRTDANGLRTACDTPKECQGVNQYYADKAGIKLTVDPGNGPSDGEKRAAQDLAEADTVVTKAKQKRDDIKNQVINLIGDLIGFNDARDCFTKGDVMACVNTALNAVPWGKIFKAIKVGIKAFKIYKELDKAYDAIRAGERAAAKAAEAMSRAKKAAAEAKAAEKAAAKAAEEKAAKETASDAASTESKSAKAADDAESKGAGESESTPTNCNSFPTGTRVLMADGTTRALESLHIGDKVMATDPQTGETRPETVTATITTPDDKDFTDLTLTDEANPRGPPAKITSTHHHPYWSETRHQWVDAGELHRGERLRRPNGMSLTVQTVRNFQYAVTTHNLTVNQLHTYYVLAGATPLLVHNCDVSLSQAEADTLRVGPHADESVPATGPIVTPEQSAAMQGRACHSCGGSSPTMTGDHQPSTGIGPTSLPRSLFPHCETCSDMQAVAVSKAQRMLRNHGYHDPTFEGLPGIPSAAQMLAELLPGHTG</sequence>
<dbReference type="OrthoDB" id="291011at2"/>
<evidence type="ECO:0000313" key="3">
    <source>
        <dbReference type="EMBL" id="AYG79491.1"/>
    </source>
</evidence>
<dbReference type="SMART" id="SM00306">
    <property type="entry name" value="HintN"/>
    <property type="match status" value="1"/>
</dbReference>
<organism evidence="3 4">
    <name type="scientific">Streptomyces hundungensis</name>
    <dbReference type="NCBI Taxonomy" id="1077946"/>
    <lineage>
        <taxon>Bacteria</taxon>
        <taxon>Bacillati</taxon>
        <taxon>Actinomycetota</taxon>
        <taxon>Actinomycetes</taxon>
        <taxon>Kitasatosporales</taxon>
        <taxon>Streptomycetaceae</taxon>
        <taxon>Streptomyces</taxon>
    </lineage>
</organism>